<evidence type="ECO:0000313" key="1">
    <source>
        <dbReference type="EMBL" id="TBX87841.1"/>
    </source>
</evidence>
<dbReference type="AlphaFoldDB" id="A0A8G2MQ83"/>
<proteinExistence type="predicted"/>
<gene>
    <name evidence="1" type="ORF">E0H31_28705</name>
</gene>
<accession>A0A8G2MQ83</accession>
<dbReference type="Proteomes" id="UP000291866">
    <property type="component" value="Unassembled WGS sequence"/>
</dbReference>
<name>A0A8G2MQ83_RHILV</name>
<sequence length="90" mass="10318">MVSRICVRPPSNSEICKLLFRCERLFAESMVVYAVDMGRRIMVLRGTVLPMYVSHAPSNSWCNGLNGMDQPRSRQGRLFTPWALQSSRVR</sequence>
<organism evidence="1 2">
    <name type="scientific">Rhizobium leguminosarum bv. viciae</name>
    <dbReference type="NCBI Taxonomy" id="387"/>
    <lineage>
        <taxon>Bacteria</taxon>
        <taxon>Pseudomonadati</taxon>
        <taxon>Pseudomonadota</taxon>
        <taxon>Alphaproteobacteria</taxon>
        <taxon>Hyphomicrobiales</taxon>
        <taxon>Rhizobiaceae</taxon>
        <taxon>Rhizobium/Agrobacterium group</taxon>
        <taxon>Rhizobium</taxon>
    </lineage>
</organism>
<comment type="caution">
    <text evidence="1">The sequence shown here is derived from an EMBL/GenBank/DDBJ whole genome shotgun (WGS) entry which is preliminary data.</text>
</comment>
<evidence type="ECO:0000313" key="2">
    <source>
        <dbReference type="Proteomes" id="UP000291866"/>
    </source>
</evidence>
<protein>
    <submittedName>
        <fullName evidence="1">Uncharacterized protein</fullName>
    </submittedName>
</protein>
<reference evidence="1 2" key="1">
    <citation type="submission" date="2019-02" db="EMBL/GenBank/DDBJ databases">
        <title>The competitiveness to form nodules shapes the capacities of Rhizobium leguminosarum sv viciae communities to promote symbiosis with specific hosts.</title>
        <authorList>
            <person name="Boivin S."/>
            <person name="Lepetit M."/>
        </authorList>
    </citation>
    <scope>NUCLEOTIDE SEQUENCE [LARGE SCALE GENOMIC DNA]</scope>
    <source>
        <strain evidence="1 2">SPF4F3</strain>
    </source>
</reference>
<dbReference type="EMBL" id="SJLU01000018">
    <property type="protein sequence ID" value="TBX87841.1"/>
    <property type="molecule type" value="Genomic_DNA"/>
</dbReference>